<evidence type="ECO:0000259" key="6">
    <source>
        <dbReference type="PROSITE" id="PS51094"/>
    </source>
</evidence>
<dbReference type="Gene3D" id="3.40.930.10">
    <property type="entry name" value="Mannitol-specific EII, Chain A"/>
    <property type="match status" value="1"/>
</dbReference>
<evidence type="ECO:0000313" key="7">
    <source>
        <dbReference type="EMBL" id="MBM7614397.1"/>
    </source>
</evidence>
<dbReference type="PANTHER" id="PTHR47738">
    <property type="entry name" value="PTS SYSTEM FRUCTOSE-LIKE EIIA COMPONENT-RELATED"/>
    <property type="match status" value="1"/>
</dbReference>
<dbReference type="PANTHER" id="PTHR47738:SF2">
    <property type="entry name" value="PTS SYSTEM FRUCTOSE-LIKE EIIA COMPONENT"/>
    <property type="match status" value="1"/>
</dbReference>
<dbReference type="InterPro" id="IPR002178">
    <property type="entry name" value="PTS_EIIA_type-2_dom"/>
</dbReference>
<protein>
    <submittedName>
        <fullName evidence="7">PTS system nitrogen regulatory IIA component</fullName>
    </submittedName>
</protein>
<dbReference type="PROSITE" id="PS00372">
    <property type="entry name" value="PTS_EIIA_TYPE_2_HIS"/>
    <property type="match status" value="1"/>
</dbReference>
<evidence type="ECO:0000256" key="4">
    <source>
        <dbReference type="ARBA" id="ARBA00022679"/>
    </source>
</evidence>
<evidence type="ECO:0000256" key="3">
    <source>
        <dbReference type="ARBA" id="ARBA00022597"/>
    </source>
</evidence>
<evidence type="ECO:0000313" key="8">
    <source>
        <dbReference type="Proteomes" id="UP001314796"/>
    </source>
</evidence>
<dbReference type="CDD" id="cd00211">
    <property type="entry name" value="PTS_IIA_fru"/>
    <property type="match status" value="1"/>
</dbReference>
<proteinExistence type="predicted"/>
<keyword evidence="5" id="KW-0598">Phosphotransferase system</keyword>
<dbReference type="SUPFAM" id="SSF55804">
    <property type="entry name" value="Phoshotransferase/anion transport protein"/>
    <property type="match status" value="1"/>
</dbReference>
<keyword evidence="3" id="KW-0762">Sugar transport</keyword>
<reference evidence="7 8" key="1">
    <citation type="submission" date="2021-01" db="EMBL/GenBank/DDBJ databases">
        <title>Genomic Encyclopedia of Type Strains, Phase IV (KMG-IV): sequencing the most valuable type-strain genomes for metagenomic binning, comparative biology and taxonomic classification.</title>
        <authorList>
            <person name="Goeker M."/>
        </authorList>
    </citation>
    <scope>NUCLEOTIDE SEQUENCE [LARGE SCALE GENOMIC DNA]</scope>
    <source>
        <strain evidence="7 8">DSM 25890</strain>
    </source>
</reference>
<name>A0ABS2NNB5_9FIRM</name>
<dbReference type="Pfam" id="PF00359">
    <property type="entry name" value="PTS_EIIA_2"/>
    <property type="match status" value="1"/>
</dbReference>
<evidence type="ECO:0000256" key="2">
    <source>
        <dbReference type="ARBA" id="ARBA00022553"/>
    </source>
</evidence>
<keyword evidence="1" id="KW-0813">Transport</keyword>
<dbReference type="InterPro" id="IPR004715">
    <property type="entry name" value="PTS_IIA_fruc"/>
</dbReference>
<gene>
    <name evidence="7" type="ORF">JOC73_000908</name>
</gene>
<organism evidence="7 8">
    <name type="scientific">Alkaliphilus hydrothermalis</name>
    <dbReference type="NCBI Taxonomy" id="1482730"/>
    <lineage>
        <taxon>Bacteria</taxon>
        <taxon>Bacillati</taxon>
        <taxon>Bacillota</taxon>
        <taxon>Clostridia</taxon>
        <taxon>Peptostreptococcales</taxon>
        <taxon>Natronincolaceae</taxon>
        <taxon>Alkaliphilus</taxon>
    </lineage>
</organism>
<dbReference type="EMBL" id="JAFBEE010000004">
    <property type="protein sequence ID" value="MBM7614397.1"/>
    <property type="molecule type" value="Genomic_DNA"/>
</dbReference>
<dbReference type="PROSITE" id="PS51094">
    <property type="entry name" value="PTS_EIIA_TYPE_2"/>
    <property type="match status" value="1"/>
</dbReference>
<dbReference type="Proteomes" id="UP001314796">
    <property type="component" value="Unassembled WGS sequence"/>
</dbReference>
<feature type="domain" description="PTS EIIA type-2" evidence="6">
    <location>
        <begin position="5"/>
        <end position="147"/>
    </location>
</feature>
<dbReference type="RefSeq" id="WP_204400664.1">
    <property type="nucleotide sequence ID" value="NZ_JAFBEE010000004.1"/>
</dbReference>
<keyword evidence="2" id="KW-0597">Phosphoprotein</keyword>
<sequence length="147" mass="16395">MEIKDVLNKKLMILDLQSSSKEDVVMELVKPLVKEGIVTEESHFIKTVMDREAQSTTGIGMGIAIPHGKSSVVTEPSIVFGKSQKGIDYEALDGEPSYIFFLIAVPENSDDQHLRVLSQLSRSLMSEEIREKLLKATSEEEVLKAFQ</sequence>
<dbReference type="InterPro" id="IPR016152">
    <property type="entry name" value="PTrfase/Anion_transptr"/>
</dbReference>
<keyword evidence="8" id="KW-1185">Reference proteome</keyword>
<evidence type="ECO:0000256" key="1">
    <source>
        <dbReference type="ARBA" id="ARBA00022448"/>
    </source>
</evidence>
<comment type="caution">
    <text evidence="7">The sequence shown here is derived from an EMBL/GenBank/DDBJ whole genome shotgun (WGS) entry which is preliminary data.</text>
</comment>
<evidence type="ECO:0000256" key="5">
    <source>
        <dbReference type="ARBA" id="ARBA00022683"/>
    </source>
</evidence>
<accession>A0ABS2NNB5</accession>
<keyword evidence="4" id="KW-0808">Transferase</keyword>
<dbReference type="InterPro" id="IPR051541">
    <property type="entry name" value="PTS_SugarTrans_NitroReg"/>
</dbReference>
<dbReference type="NCBIfam" id="TIGR00848">
    <property type="entry name" value="fruA"/>
    <property type="match status" value="1"/>
</dbReference>